<organism evidence="2 3">
    <name type="scientific">Sphingobacterium paucimobilis HER1398</name>
    <dbReference type="NCBI Taxonomy" id="1346330"/>
    <lineage>
        <taxon>Bacteria</taxon>
        <taxon>Pseudomonadati</taxon>
        <taxon>Bacteroidota</taxon>
        <taxon>Sphingobacteriia</taxon>
        <taxon>Sphingobacteriales</taxon>
        <taxon>Sphingobacteriaceae</taxon>
        <taxon>Sphingobacterium</taxon>
    </lineage>
</organism>
<sequence length="127" mass="15011">MKHFFRGGEGMSCGQSRVRLLADDHVNELSPFQYLFNTSASRILDQNVMKTCSEGDETPKLVRSRYESDPKVDEMSSFVPTDYLPYNYDLNRRMQENRKTATRRGPKRDKYEEDQHRLNREGVDYDF</sequence>
<dbReference type="OrthoDB" id="9886827at2"/>
<reference evidence="2 3" key="1">
    <citation type="journal article" date="2013" name="Genome Announc.">
        <title>The Draft Genome Sequence of Sphingomonas paucimobilis Strain HER1398 (Proteobacteria), Host to the Giant PAU Phage, Indicates That It Is a Member of the Genus Sphingobacterium (Bacteroidetes).</title>
        <authorList>
            <person name="White R.A.III."/>
            <person name="Suttle C.A."/>
        </authorList>
    </citation>
    <scope>NUCLEOTIDE SEQUENCE [LARGE SCALE GENOMIC DNA]</scope>
    <source>
        <strain evidence="2 3">HER1398</strain>
    </source>
</reference>
<dbReference type="PATRIC" id="fig|1346330.5.peg.1479"/>
<feature type="region of interest" description="Disordered" evidence="1">
    <location>
        <begin position="91"/>
        <end position="127"/>
    </location>
</feature>
<name>U2HXS3_9SPHI</name>
<comment type="caution">
    <text evidence="2">The sequence shown here is derived from an EMBL/GenBank/DDBJ whole genome shotgun (WGS) entry which is preliminary data.</text>
</comment>
<protein>
    <submittedName>
        <fullName evidence="2">Uncharacterized protein</fullName>
    </submittedName>
</protein>
<dbReference type="EMBL" id="ATDL01000011">
    <property type="protein sequence ID" value="ERJ60035.1"/>
    <property type="molecule type" value="Genomic_DNA"/>
</dbReference>
<proteinExistence type="predicted"/>
<feature type="compositionally biased region" description="Basic and acidic residues" evidence="1">
    <location>
        <begin position="108"/>
        <end position="127"/>
    </location>
</feature>
<gene>
    <name evidence="2" type="ORF">M472_14820</name>
</gene>
<dbReference type="STRING" id="1346330.M472_14820"/>
<accession>U2HXS3</accession>
<dbReference type="AlphaFoldDB" id="U2HXS3"/>
<evidence type="ECO:0000313" key="2">
    <source>
        <dbReference type="EMBL" id="ERJ60035.1"/>
    </source>
</evidence>
<evidence type="ECO:0000313" key="3">
    <source>
        <dbReference type="Proteomes" id="UP000016584"/>
    </source>
</evidence>
<keyword evidence="3" id="KW-1185">Reference proteome</keyword>
<evidence type="ECO:0000256" key="1">
    <source>
        <dbReference type="SAM" id="MobiDB-lite"/>
    </source>
</evidence>
<dbReference type="Proteomes" id="UP000016584">
    <property type="component" value="Unassembled WGS sequence"/>
</dbReference>
<dbReference type="RefSeq" id="WP_021069660.1">
    <property type="nucleotide sequence ID" value="NZ_ATDL01000011.1"/>
</dbReference>